<protein>
    <submittedName>
        <fullName evidence="1">Uncharacterized protein</fullName>
    </submittedName>
</protein>
<dbReference type="EMBL" id="PFXB01000131">
    <property type="protein sequence ID" value="PJA37130.1"/>
    <property type="molecule type" value="Genomic_DNA"/>
</dbReference>
<dbReference type="AlphaFoldDB" id="A0A2M7WVX9"/>
<name>A0A2M7WVX9_UNCKA</name>
<proteinExistence type="predicted"/>
<evidence type="ECO:0000313" key="1">
    <source>
        <dbReference type="EMBL" id="PJA37130.1"/>
    </source>
</evidence>
<reference evidence="2" key="1">
    <citation type="submission" date="2017-09" db="EMBL/GenBank/DDBJ databases">
        <title>Depth-based differentiation of microbial function through sediment-hosted aquifers and enrichment of novel symbionts in the deep terrestrial subsurface.</title>
        <authorList>
            <person name="Probst A.J."/>
            <person name="Ladd B."/>
            <person name="Jarett J.K."/>
            <person name="Geller-Mcgrath D.E."/>
            <person name="Sieber C.M.K."/>
            <person name="Emerson J.B."/>
            <person name="Anantharaman K."/>
            <person name="Thomas B.C."/>
            <person name="Malmstrom R."/>
            <person name="Stieglmeier M."/>
            <person name="Klingl A."/>
            <person name="Woyke T."/>
            <person name="Ryan C.M."/>
            <person name="Banfield J.F."/>
        </authorList>
    </citation>
    <scope>NUCLEOTIDE SEQUENCE [LARGE SCALE GENOMIC DNA]</scope>
</reference>
<comment type="caution">
    <text evidence="1">The sequence shown here is derived from an EMBL/GenBank/DDBJ whole genome shotgun (WGS) entry which is preliminary data.</text>
</comment>
<dbReference type="Proteomes" id="UP000230538">
    <property type="component" value="Unassembled WGS sequence"/>
</dbReference>
<sequence>MFLIAEQARNVVKPVFFLFVQVLGESVVRLIVVKQPTSFLKREIVKTRKSVAKIVSRQIVTLIWED</sequence>
<organism evidence="1 2">
    <name type="scientific">candidate division WWE3 bacterium CG_4_9_14_3_um_filter_43_9</name>
    <dbReference type="NCBI Taxonomy" id="1975082"/>
    <lineage>
        <taxon>Bacteria</taxon>
        <taxon>Katanobacteria</taxon>
    </lineage>
</organism>
<evidence type="ECO:0000313" key="2">
    <source>
        <dbReference type="Proteomes" id="UP000230538"/>
    </source>
</evidence>
<gene>
    <name evidence="1" type="ORF">CO181_04845</name>
</gene>
<accession>A0A2M7WVX9</accession>